<gene>
    <name evidence="2" type="ORF">FCI23_28785</name>
</gene>
<dbReference type="RefSeq" id="WP_136726864.1">
    <property type="nucleotide sequence ID" value="NZ_SUMC01000032.1"/>
</dbReference>
<dbReference type="EMBL" id="SUMC01000032">
    <property type="protein sequence ID" value="TKA08276.1"/>
    <property type="molecule type" value="Genomic_DNA"/>
</dbReference>
<reference evidence="2 3" key="1">
    <citation type="submission" date="2019-04" db="EMBL/GenBank/DDBJ databases">
        <title>Streptomyces oryziradicis sp. nov., a novel actinomycete isolated from rhizosphere soil of rice (Oryza sativa L.).</title>
        <authorList>
            <person name="Li C."/>
        </authorList>
    </citation>
    <scope>NUCLEOTIDE SEQUENCE [LARGE SCALE GENOMIC DNA]</scope>
    <source>
        <strain evidence="2 3">NEAU-C40</strain>
    </source>
</reference>
<comment type="caution">
    <text evidence="2">The sequence shown here is derived from an EMBL/GenBank/DDBJ whole genome shotgun (WGS) entry which is preliminary data.</text>
</comment>
<proteinExistence type="predicted"/>
<name>A0A4U0SFM4_9ACTN</name>
<feature type="domain" description="DUF397" evidence="1">
    <location>
        <begin position="4"/>
        <end position="56"/>
    </location>
</feature>
<dbReference type="Pfam" id="PF04149">
    <property type="entry name" value="DUF397"/>
    <property type="match status" value="1"/>
</dbReference>
<dbReference type="OrthoDB" id="4288416at2"/>
<organism evidence="2 3">
    <name type="scientific">Actinacidiphila oryziradicis</name>
    <dbReference type="NCBI Taxonomy" id="2571141"/>
    <lineage>
        <taxon>Bacteria</taxon>
        <taxon>Bacillati</taxon>
        <taxon>Actinomycetota</taxon>
        <taxon>Actinomycetes</taxon>
        <taxon>Kitasatosporales</taxon>
        <taxon>Streptomycetaceae</taxon>
        <taxon>Actinacidiphila</taxon>
    </lineage>
</organism>
<evidence type="ECO:0000313" key="2">
    <source>
        <dbReference type="EMBL" id="TKA08276.1"/>
    </source>
</evidence>
<sequence>MPTLHWQKSSFSGDPNTNCLELAPSSDGVLIRESEAPGFILTASRAGLAAFLQGIKADDFDQPS</sequence>
<evidence type="ECO:0000313" key="3">
    <source>
        <dbReference type="Proteomes" id="UP000305778"/>
    </source>
</evidence>
<dbReference type="AlphaFoldDB" id="A0A4U0SFM4"/>
<dbReference type="InterPro" id="IPR007278">
    <property type="entry name" value="DUF397"/>
</dbReference>
<keyword evidence="3" id="KW-1185">Reference proteome</keyword>
<evidence type="ECO:0000259" key="1">
    <source>
        <dbReference type="Pfam" id="PF04149"/>
    </source>
</evidence>
<protein>
    <submittedName>
        <fullName evidence="2">DUF397 domain-containing protein</fullName>
    </submittedName>
</protein>
<accession>A0A4U0SFM4</accession>
<dbReference type="Proteomes" id="UP000305778">
    <property type="component" value="Unassembled WGS sequence"/>
</dbReference>